<evidence type="ECO:0000313" key="2">
    <source>
        <dbReference type="EMBL" id="QJA59613.1"/>
    </source>
</evidence>
<gene>
    <name evidence="2" type="ORF">MM415B01262_0013</name>
</gene>
<evidence type="ECO:0000256" key="1">
    <source>
        <dbReference type="SAM" id="MobiDB-lite"/>
    </source>
</evidence>
<name>A0A6M3IQE7_9ZZZZ</name>
<accession>A0A6M3IQE7</accession>
<organism evidence="2">
    <name type="scientific">viral metagenome</name>
    <dbReference type="NCBI Taxonomy" id="1070528"/>
    <lineage>
        <taxon>unclassified sequences</taxon>
        <taxon>metagenomes</taxon>
        <taxon>organismal metagenomes</taxon>
    </lineage>
</organism>
<reference evidence="2" key="1">
    <citation type="submission" date="2020-03" db="EMBL/GenBank/DDBJ databases">
        <title>The deep terrestrial virosphere.</title>
        <authorList>
            <person name="Holmfeldt K."/>
            <person name="Nilsson E."/>
            <person name="Simone D."/>
            <person name="Lopez-Fernandez M."/>
            <person name="Wu X."/>
            <person name="de Brujin I."/>
            <person name="Lundin D."/>
            <person name="Andersson A."/>
            <person name="Bertilsson S."/>
            <person name="Dopson M."/>
        </authorList>
    </citation>
    <scope>NUCLEOTIDE SEQUENCE</scope>
    <source>
        <strain evidence="2">MM415B01262</strain>
    </source>
</reference>
<sequence>MSSVSYEEIGTAAHIKRELVEAVNRQARQGPRDMGSIPIDRIEAIFTVGKQLRAIQQMPGWRVLEQIAVDCMRVGDLMLADDKDLPTARVRARSIAEFLAKIEASVLEGERANDFLQKKDQKAQTTSANPDELIDPRTKVIGK</sequence>
<evidence type="ECO:0008006" key="3">
    <source>
        <dbReference type="Google" id="ProtNLM"/>
    </source>
</evidence>
<protein>
    <recommendedName>
        <fullName evidence="3">Terminase</fullName>
    </recommendedName>
</protein>
<dbReference type="AlphaFoldDB" id="A0A6M3IQE7"/>
<feature type="compositionally biased region" description="Basic and acidic residues" evidence="1">
    <location>
        <begin position="134"/>
        <end position="143"/>
    </location>
</feature>
<feature type="region of interest" description="Disordered" evidence="1">
    <location>
        <begin position="117"/>
        <end position="143"/>
    </location>
</feature>
<proteinExistence type="predicted"/>
<dbReference type="EMBL" id="MT141377">
    <property type="protein sequence ID" value="QJA59613.1"/>
    <property type="molecule type" value="Genomic_DNA"/>
</dbReference>